<comment type="similarity">
    <text evidence="1">Belongs to the oxygen-dependent FAD-linked oxidoreductase family.</text>
</comment>
<name>A0A6A6EJM3_9PEZI</name>
<dbReference type="Gene3D" id="3.30.465.10">
    <property type="match status" value="1"/>
</dbReference>
<keyword evidence="7" id="KW-1185">Reference proteome</keyword>
<sequence>YQSSQLSFWSAQEQSLHPTCIVISTSTQDVSIAVTILNIAYQASIRGCKFAVRGAGHTPQAGAANIDGGVTIDMQSMNQVSVSADKGTVTIGPGNRWGNIYPTLDDQNLAMVGGRVTPVGVGGLVTGGGVSFFSGRYGFACDNIASFEVVLANGTITTASSTSNPTLFRALKGGSNNFGIITSLTSKIFSQTPFWGGTLAQPITNKEAFFEFFSNFTVSKAYDPNAALISDFAWLAGVPSIIHNIAYTNGDTAWPPPAFEDLAKMPTLASSIRKDKLSSFTNELATVLAITNGRNNLLVTLTFVNKPDVAQDFMAEVYTLADTTAKQLASVLGLVFTMTFQPLPYSIYSKSSSTGGNALGLNRFTDDLINLLFTLSWQLPVDNETVEAAMRNLEEEIEASAREKGVYNEFVYLNYAAGWQDPIKGYGSESVDFLRRVSRTYDPNGLFQKACPGGFKLGI</sequence>
<dbReference type="InterPro" id="IPR016166">
    <property type="entry name" value="FAD-bd_PCMH"/>
</dbReference>
<dbReference type="PROSITE" id="PS51387">
    <property type="entry name" value="FAD_PCMH"/>
    <property type="match status" value="1"/>
</dbReference>
<evidence type="ECO:0000256" key="2">
    <source>
        <dbReference type="ARBA" id="ARBA00022630"/>
    </source>
</evidence>
<evidence type="ECO:0000256" key="4">
    <source>
        <dbReference type="ARBA" id="ARBA00023002"/>
    </source>
</evidence>
<dbReference type="InterPro" id="IPR050416">
    <property type="entry name" value="FAD-linked_Oxidoreductase"/>
</dbReference>
<keyword evidence="3" id="KW-0274">FAD</keyword>
<evidence type="ECO:0000256" key="1">
    <source>
        <dbReference type="ARBA" id="ARBA00005466"/>
    </source>
</evidence>
<reference evidence="6" key="1">
    <citation type="journal article" date="2020" name="Stud. Mycol.">
        <title>101 Dothideomycetes genomes: a test case for predicting lifestyles and emergence of pathogens.</title>
        <authorList>
            <person name="Haridas S."/>
            <person name="Albert R."/>
            <person name="Binder M."/>
            <person name="Bloem J."/>
            <person name="Labutti K."/>
            <person name="Salamov A."/>
            <person name="Andreopoulos B."/>
            <person name="Baker S."/>
            <person name="Barry K."/>
            <person name="Bills G."/>
            <person name="Bluhm B."/>
            <person name="Cannon C."/>
            <person name="Castanera R."/>
            <person name="Culley D."/>
            <person name="Daum C."/>
            <person name="Ezra D."/>
            <person name="Gonzalez J."/>
            <person name="Henrissat B."/>
            <person name="Kuo A."/>
            <person name="Liang C."/>
            <person name="Lipzen A."/>
            <person name="Lutzoni F."/>
            <person name="Magnuson J."/>
            <person name="Mondo S."/>
            <person name="Nolan M."/>
            <person name="Ohm R."/>
            <person name="Pangilinan J."/>
            <person name="Park H.-J."/>
            <person name="Ramirez L."/>
            <person name="Alfaro M."/>
            <person name="Sun H."/>
            <person name="Tritt A."/>
            <person name="Yoshinaga Y."/>
            <person name="Zwiers L.-H."/>
            <person name="Turgeon B."/>
            <person name="Goodwin S."/>
            <person name="Spatafora J."/>
            <person name="Crous P."/>
            <person name="Grigoriev I."/>
        </authorList>
    </citation>
    <scope>NUCLEOTIDE SEQUENCE</scope>
    <source>
        <strain evidence="6">CBS 207.26</strain>
    </source>
</reference>
<protein>
    <submittedName>
        <fullName evidence="6">FAD-binding domain-containing protein</fullName>
    </submittedName>
</protein>
<evidence type="ECO:0000313" key="6">
    <source>
        <dbReference type="EMBL" id="KAF2191541.1"/>
    </source>
</evidence>
<proteinExistence type="inferred from homology"/>
<dbReference type="AlphaFoldDB" id="A0A6A6EJM3"/>
<evidence type="ECO:0000313" key="7">
    <source>
        <dbReference type="Proteomes" id="UP000800200"/>
    </source>
</evidence>
<dbReference type="Pfam" id="PF01565">
    <property type="entry name" value="FAD_binding_4"/>
    <property type="match status" value="1"/>
</dbReference>
<dbReference type="OrthoDB" id="2151789at2759"/>
<dbReference type="PANTHER" id="PTHR42973">
    <property type="entry name" value="BINDING OXIDOREDUCTASE, PUTATIVE (AFU_ORTHOLOGUE AFUA_1G17690)-RELATED"/>
    <property type="match status" value="1"/>
</dbReference>
<gene>
    <name evidence="6" type="ORF">K469DRAFT_557311</name>
</gene>
<evidence type="ECO:0000259" key="5">
    <source>
        <dbReference type="PROSITE" id="PS51387"/>
    </source>
</evidence>
<dbReference type="InterPro" id="IPR006094">
    <property type="entry name" value="Oxid_FAD_bind_N"/>
</dbReference>
<dbReference type="GO" id="GO:0071949">
    <property type="term" value="F:FAD binding"/>
    <property type="evidence" value="ECO:0007669"/>
    <property type="project" value="InterPro"/>
</dbReference>
<dbReference type="Proteomes" id="UP000800200">
    <property type="component" value="Unassembled WGS sequence"/>
</dbReference>
<keyword evidence="2" id="KW-0285">Flavoprotein</keyword>
<organism evidence="6 7">
    <name type="scientific">Zopfia rhizophila CBS 207.26</name>
    <dbReference type="NCBI Taxonomy" id="1314779"/>
    <lineage>
        <taxon>Eukaryota</taxon>
        <taxon>Fungi</taxon>
        <taxon>Dikarya</taxon>
        <taxon>Ascomycota</taxon>
        <taxon>Pezizomycotina</taxon>
        <taxon>Dothideomycetes</taxon>
        <taxon>Dothideomycetes incertae sedis</taxon>
        <taxon>Zopfiaceae</taxon>
        <taxon>Zopfia</taxon>
    </lineage>
</organism>
<dbReference type="InterPro" id="IPR016169">
    <property type="entry name" value="FAD-bd_PCMH_sub2"/>
</dbReference>
<accession>A0A6A6EJM3</accession>
<keyword evidence="4" id="KW-0560">Oxidoreductase</keyword>
<dbReference type="EMBL" id="ML994617">
    <property type="protein sequence ID" value="KAF2191541.1"/>
    <property type="molecule type" value="Genomic_DNA"/>
</dbReference>
<dbReference type="SUPFAM" id="SSF56176">
    <property type="entry name" value="FAD-binding/transporter-associated domain-like"/>
    <property type="match status" value="1"/>
</dbReference>
<dbReference type="GO" id="GO:0016491">
    <property type="term" value="F:oxidoreductase activity"/>
    <property type="evidence" value="ECO:0007669"/>
    <property type="project" value="UniProtKB-KW"/>
</dbReference>
<dbReference type="InterPro" id="IPR036318">
    <property type="entry name" value="FAD-bd_PCMH-like_sf"/>
</dbReference>
<feature type="domain" description="FAD-binding PCMH-type" evidence="5">
    <location>
        <begin position="14"/>
        <end position="191"/>
    </location>
</feature>
<evidence type="ECO:0000256" key="3">
    <source>
        <dbReference type="ARBA" id="ARBA00022827"/>
    </source>
</evidence>
<feature type="non-terminal residue" evidence="6">
    <location>
        <position position="1"/>
    </location>
</feature>
<dbReference type="PANTHER" id="PTHR42973:SF13">
    <property type="entry name" value="FAD-BINDING PCMH-TYPE DOMAIN-CONTAINING PROTEIN"/>
    <property type="match status" value="1"/>
</dbReference>